<keyword evidence="4" id="KW-1185">Reference proteome</keyword>
<dbReference type="PANTHER" id="PTHR13169">
    <property type="entry name" value="UBIQUITIN-LIKE PROTEIN 3 HCG-1 PROTEIN"/>
    <property type="match status" value="1"/>
</dbReference>
<name>A0ABN7RX39_OIKDI</name>
<dbReference type="InterPro" id="IPR029071">
    <property type="entry name" value="Ubiquitin-like_domsf"/>
</dbReference>
<dbReference type="InterPro" id="IPR000626">
    <property type="entry name" value="Ubiquitin-like_dom"/>
</dbReference>
<evidence type="ECO:0000259" key="2">
    <source>
        <dbReference type="PROSITE" id="PS50053"/>
    </source>
</evidence>
<sequence length="129" mass="15123">MSSDEAPSVPENNKNNPDVIYLTLILVNSSKSHEFTISPKSSVTEITRHVFENWPEEWNDHKVERPDILRLVFQGRFLHDDMTLDRIRLPGKRFAMHLLPRERLPDHESHNPRQREKAGSQRRGCCTLQ</sequence>
<evidence type="ECO:0000313" key="3">
    <source>
        <dbReference type="EMBL" id="CAG5088118.1"/>
    </source>
</evidence>
<dbReference type="Proteomes" id="UP001158576">
    <property type="component" value="Chromosome PAR"/>
</dbReference>
<protein>
    <submittedName>
        <fullName evidence="3">Oidioi.mRNA.OKI2018_I69.PAR.g11736.t1.cds</fullName>
    </submittedName>
</protein>
<feature type="region of interest" description="Disordered" evidence="1">
    <location>
        <begin position="100"/>
        <end position="129"/>
    </location>
</feature>
<dbReference type="EMBL" id="OU015568">
    <property type="protein sequence ID" value="CAG5088118.1"/>
    <property type="molecule type" value="Genomic_DNA"/>
</dbReference>
<feature type="compositionally biased region" description="Basic and acidic residues" evidence="1">
    <location>
        <begin position="100"/>
        <end position="119"/>
    </location>
</feature>
<gene>
    <name evidence="3" type="ORF">OKIOD_LOCUS3294</name>
</gene>
<dbReference type="InterPro" id="IPR040015">
    <property type="entry name" value="UBL3-like"/>
</dbReference>
<dbReference type="SUPFAM" id="SSF54236">
    <property type="entry name" value="Ubiquitin-like"/>
    <property type="match status" value="1"/>
</dbReference>
<dbReference type="InterPro" id="IPR039540">
    <property type="entry name" value="UBL3-like_ubiquitin_dom"/>
</dbReference>
<organism evidence="3 4">
    <name type="scientific">Oikopleura dioica</name>
    <name type="common">Tunicate</name>
    <dbReference type="NCBI Taxonomy" id="34765"/>
    <lineage>
        <taxon>Eukaryota</taxon>
        <taxon>Metazoa</taxon>
        <taxon>Chordata</taxon>
        <taxon>Tunicata</taxon>
        <taxon>Appendicularia</taxon>
        <taxon>Copelata</taxon>
        <taxon>Oikopleuridae</taxon>
        <taxon>Oikopleura</taxon>
    </lineage>
</organism>
<dbReference type="PANTHER" id="PTHR13169:SF0">
    <property type="entry name" value="UBIQUITIN-LIKE PROTEIN 3"/>
    <property type="match status" value="1"/>
</dbReference>
<evidence type="ECO:0000313" key="4">
    <source>
        <dbReference type="Proteomes" id="UP001158576"/>
    </source>
</evidence>
<proteinExistence type="predicted"/>
<accession>A0ABN7RX39</accession>
<reference evidence="3 4" key="1">
    <citation type="submission" date="2021-04" db="EMBL/GenBank/DDBJ databases">
        <authorList>
            <person name="Bliznina A."/>
        </authorList>
    </citation>
    <scope>NUCLEOTIDE SEQUENCE [LARGE SCALE GENOMIC DNA]</scope>
</reference>
<dbReference type="Gene3D" id="3.10.20.90">
    <property type="entry name" value="Phosphatidylinositol 3-kinase Catalytic Subunit, Chain A, domain 1"/>
    <property type="match status" value="1"/>
</dbReference>
<evidence type="ECO:0000256" key="1">
    <source>
        <dbReference type="SAM" id="MobiDB-lite"/>
    </source>
</evidence>
<dbReference type="PROSITE" id="PS50053">
    <property type="entry name" value="UBIQUITIN_2"/>
    <property type="match status" value="1"/>
</dbReference>
<feature type="domain" description="Ubiquitin-like" evidence="2">
    <location>
        <begin position="20"/>
        <end position="89"/>
    </location>
</feature>
<dbReference type="Pfam" id="PF13881">
    <property type="entry name" value="Rad60-SLD_2"/>
    <property type="match status" value="1"/>
</dbReference>